<evidence type="ECO:0000313" key="2">
    <source>
        <dbReference type="EMBL" id="OAA53006.1"/>
    </source>
</evidence>
<organism evidence="2 3">
    <name type="scientific">Cordyceps fumosorosea (strain ARSEF 2679)</name>
    <name type="common">Isaria fumosorosea</name>
    <dbReference type="NCBI Taxonomy" id="1081104"/>
    <lineage>
        <taxon>Eukaryota</taxon>
        <taxon>Fungi</taxon>
        <taxon>Dikarya</taxon>
        <taxon>Ascomycota</taxon>
        <taxon>Pezizomycotina</taxon>
        <taxon>Sordariomycetes</taxon>
        <taxon>Hypocreomycetidae</taxon>
        <taxon>Hypocreales</taxon>
        <taxon>Cordycipitaceae</taxon>
        <taxon>Cordyceps</taxon>
    </lineage>
</organism>
<feature type="chain" id="PRO_5012204397" description="Secreted protein" evidence="1">
    <location>
        <begin position="16"/>
        <end position="83"/>
    </location>
</feature>
<accession>A0A167LEX1</accession>
<dbReference type="RefSeq" id="XP_018700090.1">
    <property type="nucleotide sequence ID" value="XM_018852672.1"/>
</dbReference>
<reference evidence="2 3" key="1">
    <citation type="journal article" date="2016" name="Genome Biol. Evol.">
        <title>Divergent and convergent evolution of fungal pathogenicity.</title>
        <authorList>
            <person name="Shang Y."/>
            <person name="Xiao G."/>
            <person name="Zheng P."/>
            <person name="Cen K."/>
            <person name="Zhan S."/>
            <person name="Wang C."/>
        </authorList>
    </citation>
    <scope>NUCLEOTIDE SEQUENCE [LARGE SCALE GENOMIC DNA]</scope>
    <source>
        <strain evidence="2 3">ARSEF 2679</strain>
    </source>
</reference>
<evidence type="ECO:0000313" key="3">
    <source>
        <dbReference type="Proteomes" id="UP000076744"/>
    </source>
</evidence>
<gene>
    <name evidence="2" type="ORF">ISF_09069</name>
</gene>
<sequence>MLFFFFFFFSILANTKMPGPSRRVARVAAKIVLDQARRATWVAAEAAFAGRLSTADWRRFYYAELAAEVAFEAILRGFGEFRG</sequence>
<comment type="caution">
    <text evidence="2">The sequence shown here is derived from an EMBL/GenBank/DDBJ whole genome shotgun (WGS) entry which is preliminary data.</text>
</comment>
<dbReference type="EMBL" id="AZHB01000041">
    <property type="protein sequence ID" value="OAA53006.1"/>
    <property type="molecule type" value="Genomic_DNA"/>
</dbReference>
<proteinExistence type="predicted"/>
<name>A0A167LEX1_CORFA</name>
<feature type="signal peptide" evidence="1">
    <location>
        <begin position="1"/>
        <end position="15"/>
    </location>
</feature>
<keyword evidence="1" id="KW-0732">Signal</keyword>
<evidence type="ECO:0000256" key="1">
    <source>
        <dbReference type="SAM" id="SignalP"/>
    </source>
</evidence>
<keyword evidence="3" id="KW-1185">Reference proteome</keyword>
<protein>
    <recommendedName>
        <fullName evidence="4">Secreted protein</fullName>
    </recommendedName>
</protein>
<dbReference type="GeneID" id="30025361"/>
<dbReference type="AlphaFoldDB" id="A0A167LEX1"/>
<evidence type="ECO:0008006" key="4">
    <source>
        <dbReference type="Google" id="ProtNLM"/>
    </source>
</evidence>
<dbReference type="Proteomes" id="UP000076744">
    <property type="component" value="Unassembled WGS sequence"/>
</dbReference>